<evidence type="ECO:0000313" key="1">
    <source>
        <dbReference type="EMBL" id="JAO07181.1"/>
    </source>
</evidence>
<dbReference type="EMBL" id="GBYX01474483">
    <property type="protein sequence ID" value="JAO07181.1"/>
    <property type="molecule type" value="Transcribed_RNA"/>
</dbReference>
<reference evidence="1" key="1">
    <citation type="submission" date="2014-12" db="EMBL/GenBank/DDBJ databases">
        <title>Parallel Evolution in Life History Adaptation Evident in the Tissue-Specific Poeciliopsis prolifica transcriptome.</title>
        <authorList>
            <person name="Jue N.K."/>
            <person name="Foley R.J."/>
            <person name="Obergfell C."/>
            <person name="Reznick D.N."/>
            <person name="O'Neill R.J."/>
            <person name="O'Neill M.J."/>
        </authorList>
    </citation>
    <scope>NUCLEOTIDE SEQUENCE</scope>
</reference>
<protein>
    <submittedName>
        <fullName evidence="1">PPUP7287</fullName>
    </submittedName>
</protein>
<proteinExistence type="predicted"/>
<sequence length="108" mass="12232">WWSGGLSFQEQNTSVSYLLLFFYFRWLQSFSCSKILNWPKCYDSKSMSRGSAVLPRTEPAFIRLLSTQNFSLIHGVDVFPCGWQRAIPSVTSKEAVGLPVTLTGVFLT</sequence>
<accession>A0A0S7EXX0</accession>
<gene>
    <name evidence="1" type="primary">PPUP7287</name>
</gene>
<organism evidence="1">
    <name type="scientific">Poeciliopsis prolifica</name>
    <name type="common">blackstripe livebearer</name>
    <dbReference type="NCBI Taxonomy" id="188132"/>
    <lineage>
        <taxon>Eukaryota</taxon>
        <taxon>Metazoa</taxon>
        <taxon>Chordata</taxon>
        <taxon>Craniata</taxon>
        <taxon>Vertebrata</taxon>
        <taxon>Euteleostomi</taxon>
        <taxon>Actinopterygii</taxon>
        <taxon>Neopterygii</taxon>
        <taxon>Teleostei</taxon>
        <taxon>Neoteleostei</taxon>
        <taxon>Acanthomorphata</taxon>
        <taxon>Ovalentaria</taxon>
        <taxon>Atherinomorphae</taxon>
        <taxon>Cyprinodontiformes</taxon>
        <taxon>Poeciliidae</taxon>
        <taxon>Poeciliinae</taxon>
        <taxon>Poeciliopsis</taxon>
    </lineage>
</organism>
<feature type="non-terminal residue" evidence="1">
    <location>
        <position position="1"/>
    </location>
</feature>
<name>A0A0S7EXX0_9TELE</name>
<dbReference type="AlphaFoldDB" id="A0A0S7EXX0"/>